<feature type="region of interest" description="Disordered" evidence="1">
    <location>
        <begin position="1"/>
        <end position="20"/>
    </location>
</feature>
<feature type="compositionally biased region" description="Low complexity" evidence="1">
    <location>
        <begin position="192"/>
        <end position="201"/>
    </location>
</feature>
<feature type="compositionally biased region" description="Acidic residues" evidence="1">
    <location>
        <begin position="571"/>
        <end position="581"/>
    </location>
</feature>
<dbReference type="Proteomes" id="UP001498771">
    <property type="component" value="Unassembled WGS sequence"/>
</dbReference>
<feature type="compositionally biased region" description="Basic and acidic residues" evidence="1">
    <location>
        <begin position="818"/>
        <end position="845"/>
    </location>
</feature>
<feature type="compositionally biased region" description="Basic and acidic residues" evidence="1">
    <location>
        <begin position="595"/>
        <end position="604"/>
    </location>
</feature>
<keyword evidence="3" id="KW-1185">Reference proteome</keyword>
<feature type="compositionally biased region" description="Polar residues" evidence="1">
    <location>
        <begin position="1"/>
        <end position="14"/>
    </location>
</feature>
<evidence type="ECO:0000256" key="1">
    <source>
        <dbReference type="SAM" id="MobiDB-lite"/>
    </source>
</evidence>
<reference evidence="2 3" key="1">
    <citation type="submission" date="2024-03" db="EMBL/GenBank/DDBJ databases">
        <title>Genome-scale model development and genomic sequencing of the oleaginous clade Lipomyces.</title>
        <authorList>
            <consortium name="Lawrence Berkeley National Laboratory"/>
            <person name="Czajka J.J."/>
            <person name="Han Y."/>
            <person name="Kim J."/>
            <person name="Mondo S.J."/>
            <person name="Hofstad B.A."/>
            <person name="Robles A."/>
            <person name="Haridas S."/>
            <person name="Riley R."/>
            <person name="LaButti K."/>
            <person name="Pangilinan J."/>
            <person name="Andreopoulos W."/>
            <person name="Lipzen A."/>
            <person name="Yan J."/>
            <person name="Wang M."/>
            <person name="Ng V."/>
            <person name="Grigoriev I.V."/>
            <person name="Spatafora J.W."/>
            <person name="Magnuson J.K."/>
            <person name="Baker S.E."/>
            <person name="Pomraning K.R."/>
        </authorList>
    </citation>
    <scope>NUCLEOTIDE SEQUENCE [LARGE SCALE GENOMIC DNA]</scope>
    <source>
        <strain evidence="2 3">Phaff 52-87</strain>
    </source>
</reference>
<dbReference type="GeneID" id="90039516"/>
<protein>
    <submittedName>
        <fullName evidence="2">Uncharacterized protein</fullName>
    </submittedName>
</protein>
<feature type="compositionally biased region" description="Acidic residues" evidence="1">
    <location>
        <begin position="520"/>
        <end position="536"/>
    </location>
</feature>
<dbReference type="EMBL" id="JBBJBU010000002">
    <property type="protein sequence ID" value="KAK7206594.1"/>
    <property type="molecule type" value="Genomic_DNA"/>
</dbReference>
<feature type="compositionally biased region" description="Low complexity" evidence="1">
    <location>
        <begin position="48"/>
        <end position="59"/>
    </location>
</feature>
<feature type="compositionally biased region" description="Low complexity" evidence="1">
    <location>
        <begin position="710"/>
        <end position="724"/>
    </location>
</feature>
<feature type="compositionally biased region" description="Acidic residues" evidence="1">
    <location>
        <begin position="548"/>
        <end position="564"/>
    </location>
</feature>
<feature type="compositionally biased region" description="Acidic residues" evidence="1">
    <location>
        <begin position="776"/>
        <end position="812"/>
    </location>
</feature>
<feature type="compositionally biased region" description="Polar residues" evidence="1">
    <location>
        <begin position="930"/>
        <end position="942"/>
    </location>
</feature>
<feature type="region of interest" description="Disordered" evidence="1">
    <location>
        <begin position="77"/>
        <end position="96"/>
    </location>
</feature>
<feature type="compositionally biased region" description="Acidic residues" evidence="1">
    <location>
        <begin position="863"/>
        <end position="876"/>
    </location>
</feature>
<feature type="compositionally biased region" description="Polar residues" evidence="1">
    <location>
        <begin position="742"/>
        <end position="761"/>
    </location>
</feature>
<accession>A0ABR1F9R7</accession>
<feature type="region of interest" description="Disordered" evidence="1">
    <location>
        <begin position="468"/>
        <end position="942"/>
    </location>
</feature>
<feature type="compositionally biased region" description="Polar residues" evidence="1">
    <location>
        <begin position="202"/>
        <end position="213"/>
    </location>
</feature>
<organism evidence="2 3">
    <name type="scientific">Myxozyma melibiosi</name>
    <dbReference type="NCBI Taxonomy" id="54550"/>
    <lineage>
        <taxon>Eukaryota</taxon>
        <taxon>Fungi</taxon>
        <taxon>Dikarya</taxon>
        <taxon>Ascomycota</taxon>
        <taxon>Saccharomycotina</taxon>
        <taxon>Lipomycetes</taxon>
        <taxon>Lipomycetales</taxon>
        <taxon>Lipomycetaceae</taxon>
        <taxon>Myxozyma</taxon>
    </lineage>
</organism>
<feature type="compositionally biased region" description="Acidic residues" evidence="1">
    <location>
        <begin position="284"/>
        <end position="319"/>
    </location>
</feature>
<evidence type="ECO:0000313" key="3">
    <source>
        <dbReference type="Proteomes" id="UP001498771"/>
    </source>
</evidence>
<feature type="compositionally biased region" description="Polar residues" evidence="1">
    <location>
        <begin position="240"/>
        <end position="250"/>
    </location>
</feature>
<name>A0ABR1F9R7_9ASCO</name>
<feature type="compositionally biased region" description="Basic and acidic residues" evidence="1">
    <location>
        <begin position="882"/>
        <end position="894"/>
    </location>
</feature>
<feature type="compositionally biased region" description="Acidic residues" evidence="1">
    <location>
        <begin position="635"/>
        <end position="672"/>
    </location>
</feature>
<feature type="compositionally biased region" description="Low complexity" evidence="1">
    <location>
        <begin position="215"/>
        <end position="224"/>
    </location>
</feature>
<feature type="compositionally biased region" description="Acidic residues" evidence="1">
    <location>
        <begin position="500"/>
        <end position="512"/>
    </location>
</feature>
<dbReference type="RefSeq" id="XP_064769627.1">
    <property type="nucleotide sequence ID" value="XM_064914004.1"/>
</dbReference>
<feature type="compositionally biased region" description="Acidic residues" evidence="1">
    <location>
        <begin position="389"/>
        <end position="405"/>
    </location>
</feature>
<feature type="compositionally biased region" description="Basic and acidic residues" evidence="1">
    <location>
        <begin position="170"/>
        <end position="191"/>
    </location>
</feature>
<feature type="region of interest" description="Disordered" evidence="1">
    <location>
        <begin position="33"/>
        <end position="64"/>
    </location>
</feature>
<feature type="region of interest" description="Disordered" evidence="1">
    <location>
        <begin position="170"/>
        <end position="413"/>
    </location>
</feature>
<feature type="compositionally biased region" description="Acidic residues" evidence="1">
    <location>
        <begin position="257"/>
        <end position="267"/>
    </location>
</feature>
<feature type="compositionally biased region" description="Polar residues" evidence="1">
    <location>
        <begin position="362"/>
        <end position="377"/>
    </location>
</feature>
<evidence type="ECO:0000313" key="2">
    <source>
        <dbReference type="EMBL" id="KAK7206594.1"/>
    </source>
</evidence>
<proteinExistence type="predicted"/>
<sequence>MSNPDSSQYTPTHVSSSSSSFFELNRGHLHRLNPGSASPLLYSRSHTASPLSSPYALSPRRSDPLRTHRLRNIFSASTPSRTLGYTGSQSTRPESESATKWIHSLKSKAQRALEEDLQSDQEFQVLIEAEERRTQKMFEFSSSIVSNDETETVRSQAFETLEKVLLSEKKKRESEIAEATDSVKRQRREDPAAAASPAARPVTSTVTQPSLFNPSRYADSASSYSRKKHSPIRIYEDPQSRSGSEYNSYGDSGRSEDDGEVYADENVDPLVPENEESRSGSEGDLVDEYDEEEIEEEYDEEAEEPEQVMLLGEDEESEAESTKDYQSRSSESADYEENPADSAEREEPVAADTYSEPEEDAGSQNHNLLSTAQSQGESADYEQNPADSAESEELLAADSYSEPEVEIGNRDQPLLSATEYQNIARALAVHNPSVFDTVGPGVIAESTPTFSQEIGGSEVPLDPALFSVSTEDLISQPPVFSEGAEKEEEDEDRVHHNDSGEEMYSDELENASDESMGVYQDDDEGEEEYDETFEDGNSERRRESAFINEDDEAPDSESDEEEYEGETREESEVEEEADDDGPGAQGSEGSSEISDGEKSPEPSRQHLRFTGKTRPSAISLIDSVRYTTSYRGDSDDSEDEGEGDAEEEEMEEGEGDEDEEGYEEYDEEEEEENMQRASIKQAGTAADAITLSSDDEDDVAAPTATGNDAEASSSPTSESGSYSGEESDGNEEDNDRRHAAESSGSMWTPSIPKSGSRTPNDTPLKFSGFEDTFAPADEEESSSSQDEAEDGDVEDQAEDEEGDREIANEELSDYSNGHGDDSDVEEQKVQLEEIRKELEVERAEGELDDAPEDLSAPARSGKDEDEDDEPFIEEETQTPLVHESDSDPDAHYPEEFDDYDTAETQEKGVIETAAEAGVPESLPVGDSAVEETTSGERVNNAR</sequence>
<gene>
    <name evidence="2" type="ORF">BZA70DRAFT_288068</name>
</gene>
<comment type="caution">
    <text evidence="2">The sequence shown here is derived from an EMBL/GenBank/DDBJ whole genome shotgun (WGS) entry which is preliminary data.</text>
</comment>